<reference evidence="2" key="1">
    <citation type="journal article" date="2019" name="Int. J. Syst. Evol. Microbiol.">
        <title>The Global Catalogue of Microorganisms (GCM) 10K type strain sequencing project: providing services to taxonomists for standard genome sequencing and annotation.</title>
        <authorList>
            <consortium name="The Broad Institute Genomics Platform"/>
            <consortium name="The Broad Institute Genome Sequencing Center for Infectious Disease"/>
            <person name="Wu L."/>
            <person name="Ma J."/>
        </authorList>
    </citation>
    <scope>NUCLEOTIDE SEQUENCE [LARGE SCALE GENOMIC DNA]</scope>
    <source>
        <strain evidence="2">JCM 17593</strain>
    </source>
</reference>
<sequence>MANAAYLFAQSATDDAAYVALADLAELLKDRPAARIIGGHAVSLLSAAFPASGMVERRTGDADAGIPVELADTGELHVALESAGYSAVNSNRYVKDGWDPPAPTIDVLIPSLGGHFRPEVRAGREFDAMPGLNLALGDGGIPVDTVARLRDGTELAFTVTVPEVELMVVLKAIAWAGRGAQGPKDAIDLANLFAVADNYDAADIGGWRLGETALIGARKDAAASLHRLADHADAGWLARTPIDARLLTVRIRRRVTRP</sequence>
<comment type="caution">
    <text evidence="1">The sequence shown here is derived from an EMBL/GenBank/DDBJ whole genome shotgun (WGS) entry which is preliminary data.</text>
</comment>
<dbReference type="GO" id="GO:0016740">
    <property type="term" value="F:transferase activity"/>
    <property type="evidence" value="ECO:0007669"/>
    <property type="project" value="UniProtKB-KW"/>
</dbReference>
<keyword evidence="1" id="KW-0808">Transferase</keyword>
<keyword evidence="2" id="KW-1185">Reference proteome</keyword>
<evidence type="ECO:0000313" key="1">
    <source>
        <dbReference type="EMBL" id="GAA4190995.1"/>
    </source>
</evidence>
<organism evidence="1 2">
    <name type="scientific">Gryllotalpicola kribbensis</name>
    <dbReference type="NCBI Taxonomy" id="993084"/>
    <lineage>
        <taxon>Bacteria</taxon>
        <taxon>Bacillati</taxon>
        <taxon>Actinomycetota</taxon>
        <taxon>Actinomycetes</taxon>
        <taxon>Micrococcales</taxon>
        <taxon>Microbacteriaceae</taxon>
        <taxon>Gryllotalpicola</taxon>
    </lineage>
</organism>
<evidence type="ECO:0000313" key="2">
    <source>
        <dbReference type="Proteomes" id="UP001500213"/>
    </source>
</evidence>
<accession>A0ABP8AUN4</accession>
<dbReference type="EMBL" id="BAABBX010000015">
    <property type="protein sequence ID" value="GAA4190995.1"/>
    <property type="molecule type" value="Genomic_DNA"/>
</dbReference>
<protein>
    <submittedName>
        <fullName evidence="1">Nucleotidyl transferase AbiEii/AbiGii toxin family protein</fullName>
    </submittedName>
</protein>
<dbReference type="RefSeq" id="WP_344776636.1">
    <property type="nucleotide sequence ID" value="NZ_BAABBX010000015.1"/>
</dbReference>
<name>A0ABP8AUN4_9MICO</name>
<dbReference type="Proteomes" id="UP001500213">
    <property type="component" value="Unassembled WGS sequence"/>
</dbReference>
<gene>
    <name evidence="1" type="ORF">GCM10022288_21160</name>
</gene>
<proteinExistence type="predicted"/>